<dbReference type="InterPro" id="IPR019544">
    <property type="entry name" value="Tetratricopeptide_SHNi-TPR_dom"/>
</dbReference>
<keyword evidence="7" id="KW-1185">Reference proteome</keyword>
<keyword evidence="1" id="KW-0677">Repeat</keyword>
<dbReference type="GO" id="GO:0005654">
    <property type="term" value="C:nucleoplasm"/>
    <property type="evidence" value="ECO:0007669"/>
    <property type="project" value="TreeGrafter"/>
</dbReference>
<feature type="coiled-coil region" evidence="3">
    <location>
        <begin position="390"/>
        <end position="417"/>
    </location>
</feature>
<evidence type="ECO:0000259" key="5">
    <source>
        <dbReference type="Pfam" id="PF10516"/>
    </source>
</evidence>
<organism evidence="6 7">
    <name type="scientific">Jaminaea rosea</name>
    <dbReference type="NCBI Taxonomy" id="1569628"/>
    <lineage>
        <taxon>Eukaryota</taxon>
        <taxon>Fungi</taxon>
        <taxon>Dikarya</taxon>
        <taxon>Basidiomycota</taxon>
        <taxon>Ustilaginomycotina</taxon>
        <taxon>Exobasidiomycetes</taxon>
        <taxon>Microstromatales</taxon>
        <taxon>Microstromatales incertae sedis</taxon>
        <taxon>Jaminaea</taxon>
    </lineage>
</organism>
<dbReference type="GO" id="GO:0042393">
    <property type="term" value="F:histone binding"/>
    <property type="evidence" value="ECO:0007669"/>
    <property type="project" value="TreeGrafter"/>
</dbReference>
<evidence type="ECO:0000256" key="1">
    <source>
        <dbReference type="ARBA" id="ARBA00022737"/>
    </source>
</evidence>
<evidence type="ECO:0000256" key="2">
    <source>
        <dbReference type="ARBA" id="ARBA00022803"/>
    </source>
</evidence>
<dbReference type="RefSeq" id="XP_025365252.1">
    <property type="nucleotide sequence ID" value="XM_025505155.1"/>
</dbReference>
<gene>
    <name evidence="6" type="ORF">BDZ90DRAFT_229652</name>
</gene>
<keyword evidence="3" id="KW-0175">Coiled coil</keyword>
<evidence type="ECO:0000313" key="6">
    <source>
        <dbReference type="EMBL" id="PWN30640.1"/>
    </source>
</evidence>
<accession>A0A316UZB2</accession>
<feature type="region of interest" description="Disordered" evidence="4">
    <location>
        <begin position="123"/>
        <end position="187"/>
    </location>
</feature>
<feature type="compositionally biased region" description="Basic and acidic residues" evidence="4">
    <location>
        <begin position="339"/>
        <end position="359"/>
    </location>
</feature>
<dbReference type="InterPro" id="IPR011990">
    <property type="entry name" value="TPR-like_helical_dom_sf"/>
</dbReference>
<dbReference type="OrthoDB" id="5587616at2759"/>
<reference evidence="6 7" key="1">
    <citation type="journal article" date="2018" name="Mol. Biol. Evol.">
        <title>Broad Genomic Sampling Reveals a Smut Pathogenic Ancestry of the Fungal Clade Ustilaginomycotina.</title>
        <authorList>
            <person name="Kijpornyongpan T."/>
            <person name="Mondo S.J."/>
            <person name="Barry K."/>
            <person name="Sandor L."/>
            <person name="Lee J."/>
            <person name="Lipzen A."/>
            <person name="Pangilinan J."/>
            <person name="LaButti K."/>
            <person name="Hainaut M."/>
            <person name="Henrissat B."/>
            <person name="Grigoriev I.V."/>
            <person name="Spatafora J.W."/>
            <person name="Aime M.C."/>
        </authorList>
    </citation>
    <scope>NUCLEOTIDE SEQUENCE [LARGE SCALE GENOMIC DNA]</scope>
    <source>
        <strain evidence="6 7">MCA 5214</strain>
    </source>
</reference>
<feature type="compositionally biased region" description="Low complexity" evidence="4">
    <location>
        <begin position="418"/>
        <end position="435"/>
    </location>
</feature>
<feature type="compositionally biased region" description="Acidic residues" evidence="4">
    <location>
        <begin position="165"/>
        <end position="187"/>
    </location>
</feature>
<feature type="region of interest" description="Disordered" evidence="4">
    <location>
        <begin position="339"/>
        <end position="375"/>
    </location>
</feature>
<feature type="compositionally biased region" description="Polar residues" evidence="4">
    <location>
        <begin position="1"/>
        <end position="11"/>
    </location>
</feature>
<feature type="domain" description="Tetratricopeptide SHNi-TPR" evidence="5">
    <location>
        <begin position="232"/>
        <end position="268"/>
    </location>
</feature>
<dbReference type="PANTHER" id="PTHR15081">
    <property type="entry name" value="NUCLEAR AUTOANTIGENIC SPERM PROTEIN NASP -RELATED"/>
    <property type="match status" value="1"/>
</dbReference>
<name>A0A316UZB2_9BASI</name>
<feature type="region of interest" description="Disordered" evidence="4">
    <location>
        <begin position="418"/>
        <end position="443"/>
    </location>
</feature>
<dbReference type="STRING" id="1569628.A0A316UZB2"/>
<dbReference type="Pfam" id="PF10516">
    <property type="entry name" value="SHNi-TPR"/>
    <property type="match status" value="1"/>
</dbReference>
<dbReference type="GO" id="GO:0034080">
    <property type="term" value="P:CENP-A containing chromatin assembly"/>
    <property type="evidence" value="ECO:0007669"/>
    <property type="project" value="TreeGrafter"/>
</dbReference>
<protein>
    <recommendedName>
        <fullName evidence="5">Tetratricopeptide SHNi-TPR domain-containing protein</fullName>
    </recommendedName>
</protein>
<dbReference type="EMBL" id="KZ819662">
    <property type="protein sequence ID" value="PWN30640.1"/>
    <property type="molecule type" value="Genomic_DNA"/>
</dbReference>
<feature type="region of interest" description="Disordered" evidence="4">
    <location>
        <begin position="461"/>
        <end position="520"/>
    </location>
</feature>
<dbReference type="PANTHER" id="PTHR15081:SF1">
    <property type="entry name" value="NUCLEAR AUTOANTIGENIC SPERM PROTEIN"/>
    <property type="match status" value="1"/>
</dbReference>
<dbReference type="InterPro" id="IPR051730">
    <property type="entry name" value="NASP-like"/>
</dbReference>
<dbReference type="Gene3D" id="1.25.40.10">
    <property type="entry name" value="Tetratricopeptide repeat domain"/>
    <property type="match status" value="1"/>
</dbReference>
<feature type="compositionally biased region" description="Basic and acidic residues" evidence="4">
    <location>
        <begin position="484"/>
        <end position="499"/>
    </location>
</feature>
<dbReference type="GeneID" id="37026978"/>
<dbReference type="GO" id="GO:0006335">
    <property type="term" value="P:DNA replication-dependent chromatin assembly"/>
    <property type="evidence" value="ECO:0007669"/>
    <property type="project" value="TreeGrafter"/>
</dbReference>
<dbReference type="SUPFAM" id="SSF48452">
    <property type="entry name" value="TPR-like"/>
    <property type="match status" value="1"/>
</dbReference>
<dbReference type="Proteomes" id="UP000245884">
    <property type="component" value="Unassembled WGS sequence"/>
</dbReference>
<dbReference type="AlphaFoldDB" id="A0A316UZB2"/>
<feature type="compositionally biased region" description="Basic and acidic residues" evidence="4">
    <location>
        <begin position="511"/>
        <end position="520"/>
    </location>
</feature>
<evidence type="ECO:0000313" key="7">
    <source>
        <dbReference type="Proteomes" id="UP000245884"/>
    </source>
</evidence>
<feature type="region of interest" description="Disordered" evidence="4">
    <location>
        <begin position="1"/>
        <end position="63"/>
    </location>
</feature>
<evidence type="ECO:0000256" key="3">
    <source>
        <dbReference type="SAM" id="Coils"/>
    </source>
</evidence>
<evidence type="ECO:0000256" key="4">
    <source>
        <dbReference type="SAM" id="MobiDB-lite"/>
    </source>
</evidence>
<proteinExistence type="predicted"/>
<sequence length="520" mass="54789">MSDTTAASTAAKQEEPSIAPQTADIPAESAQVGGAVPEKDHESAAAAAAEEEADDMPPRQRLDEADRLMALKQWEVAADQYAQVLDGLREEFPDEHSPQLAPILHRYGRSLLEHAIATSGALGGGGGGAGQAEAPMPVNKAKAKSGGGEASSSKPADPRFSFSGDADDDDEEEEEGDAQPQEEEEDDLSVAFAVLDLARIIYQKLLDADTASDLTTIQDQIWAPVRVKNELAEVLNDLGDVGLESENFQQASADYEASLQLLSPLLHPHSRRLADAYLRLGLALEFHPEQERQAEAGKYVQSAANTLRTRLEALKSRRTIVQRGSSEEARKQAAAAQLREEKAREESVAAAADEGREAAEAAAEGSAGKGKGKAIAAIPIERDDVAEMDEPRVERELKDVEEMITDLEAKLADDGANAANANANGAGSSSSSSGAPLPDAAKQALQQAINEAFLGASTNALHQPHVADGPVNDLSGMVRKKKRPVEGAEEGKGKGKESDIGEGSGSGSKKAKVEDEGNDS</sequence>
<keyword evidence="2" id="KW-0802">TPR repeat</keyword>